<accession>A0ABU1Y2W7</accession>
<evidence type="ECO:0000313" key="2">
    <source>
        <dbReference type="Proteomes" id="UP001269081"/>
    </source>
</evidence>
<dbReference type="Proteomes" id="UP001269081">
    <property type="component" value="Unassembled WGS sequence"/>
</dbReference>
<evidence type="ECO:0000313" key="1">
    <source>
        <dbReference type="EMBL" id="MDR7208562.1"/>
    </source>
</evidence>
<sequence length="115" mass="13396">MAIIKNESLGNMGYFSDKHGTLTNFIFEILSVEYNDNLYGYFRIKVTNDNSRFVVIDNLSICGPFSEAFPARLLEEGLYLCHPDLNHQIMLDIFSLEFDLFKNKSINLKKEKQEF</sequence>
<protein>
    <submittedName>
        <fullName evidence="1">Uncharacterized protein</fullName>
    </submittedName>
</protein>
<gene>
    <name evidence="1" type="ORF">J2W48_000483</name>
</gene>
<reference evidence="1 2" key="1">
    <citation type="submission" date="2023-07" db="EMBL/GenBank/DDBJ databases">
        <title>Sorghum-associated microbial communities from plants grown in Nebraska, USA.</title>
        <authorList>
            <person name="Schachtman D."/>
        </authorList>
    </citation>
    <scope>NUCLEOTIDE SEQUENCE [LARGE SCALE GENOMIC DNA]</scope>
    <source>
        <strain evidence="1 2">4129</strain>
    </source>
</reference>
<dbReference type="RefSeq" id="WP_310277496.1">
    <property type="nucleotide sequence ID" value="NZ_JAVDWQ010000001.1"/>
</dbReference>
<comment type="caution">
    <text evidence="1">The sequence shown here is derived from an EMBL/GenBank/DDBJ whole genome shotgun (WGS) entry which is preliminary data.</text>
</comment>
<name>A0ABU1Y2W7_9FLAO</name>
<organism evidence="1 2">
    <name type="scientific">Flavobacterium piscis</name>
    <dbReference type="NCBI Taxonomy" id="1114874"/>
    <lineage>
        <taxon>Bacteria</taxon>
        <taxon>Pseudomonadati</taxon>
        <taxon>Bacteroidota</taxon>
        <taxon>Flavobacteriia</taxon>
        <taxon>Flavobacteriales</taxon>
        <taxon>Flavobacteriaceae</taxon>
        <taxon>Flavobacterium</taxon>
    </lineage>
</organism>
<proteinExistence type="predicted"/>
<dbReference type="EMBL" id="JAVDWQ010000001">
    <property type="protein sequence ID" value="MDR7208562.1"/>
    <property type="molecule type" value="Genomic_DNA"/>
</dbReference>
<keyword evidence="2" id="KW-1185">Reference proteome</keyword>